<evidence type="ECO:0008006" key="3">
    <source>
        <dbReference type="Google" id="ProtNLM"/>
    </source>
</evidence>
<evidence type="ECO:0000313" key="1">
    <source>
        <dbReference type="EMBL" id="KAK8238203.1"/>
    </source>
</evidence>
<dbReference type="EMBL" id="JBBWRZ010000004">
    <property type="protein sequence ID" value="KAK8238203.1"/>
    <property type="molecule type" value="Genomic_DNA"/>
</dbReference>
<name>A0ABR1YT86_9PEZI</name>
<gene>
    <name evidence="1" type="ORF">HDK90DRAFT_217743</name>
</gene>
<accession>A0ABR1YT86</accession>
<organism evidence="1 2">
    <name type="scientific">Phyllosticta capitalensis</name>
    <dbReference type="NCBI Taxonomy" id="121624"/>
    <lineage>
        <taxon>Eukaryota</taxon>
        <taxon>Fungi</taxon>
        <taxon>Dikarya</taxon>
        <taxon>Ascomycota</taxon>
        <taxon>Pezizomycotina</taxon>
        <taxon>Dothideomycetes</taxon>
        <taxon>Dothideomycetes incertae sedis</taxon>
        <taxon>Botryosphaeriales</taxon>
        <taxon>Phyllostictaceae</taxon>
        <taxon>Phyllosticta</taxon>
    </lineage>
</organism>
<sequence length="103" mass="11691">MIAHRFVLLYHTGCHCTPFTSLFLNSLRGTVQPVSTAFQLRLLLLCGIAWCYGGPCFTPLCFYESCGFSDKISFSLTLHARLEVVTPHPRRWWDVNGVRKGLI</sequence>
<evidence type="ECO:0000313" key="2">
    <source>
        <dbReference type="Proteomes" id="UP001492380"/>
    </source>
</evidence>
<comment type="caution">
    <text evidence="1">The sequence shown here is derived from an EMBL/GenBank/DDBJ whole genome shotgun (WGS) entry which is preliminary data.</text>
</comment>
<reference evidence="1 2" key="1">
    <citation type="submission" date="2024-04" db="EMBL/GenBank/DDBJ databases">
        <title>Phyllosticta paracitricarpa is synonymous to the EU quarantine fungus P. citricarpa based on phylogenomic analyses.</title>
        <authorList>
            <consortium name="Lawrence Berkeley National Laboratory"/>
            <person name="Van Ingen-Buijs V.A."/>
            <person name="Van Westerhoven A.C."/>
            <person name="Haridas S."/>
            <person name="Skiadas P."/>
            <person name="Martin F."/>
            <person name="Groenewald J.Z."/>
            <person name="Crous P.W."/>
            <person name="Seidl M.F."/>
        </authorList>
    </citation>
    <scope>NUCLEOTIDE SEQUENCE [LARGE SCALE GENOMIC DNA]</scope>
    <source>
        <strain evidence="1 2">CBS 123374</strain>
    </source>
</reference>
<keyword evidence="2" id="KW-1185">Reference proteome</keyword>
<dbReference type="Proteomes" id="UP001492380">
    <property type="component" value="Unassembled WGS sequence"/>
</dbReference>
<proteinExistence type="predicted"/>
<protein>
    <recommendedName>
        <fullName evidence="3">Secreted protein</fullName>
    </recommendedName>
</protein>